<dbReference type="InterPro" id="IPR001387">
    <property type="entry name" value="Cro/C1-type_HTH"/>
</dbReference>
<sequence length="486" mass="56086">MTNLPTMFSKILSEYIKSKNIKTNLLAQYCGVDRSNMYKLISGKRNPGSEELVHKMADYMRLTPTECRELVEAYRITVTGYETYYRRKTIQDFIGNFSGKMDDIADISSFFSNDLNPEQFSDNRSISGRTKLYHTIYTIMALESQKEHGHIKLLFQPDSDDFMEILASISKNKPNLKIDHIICLNNTDKITSDKRDYNLCCLQKIIPMYYTCLCDYTPFCYYDSINSHNSNFNLLSSLVITSEYAITFSPQLKYGILFICKNTLQKFQSIFDDLKAETTPVVCKIDSVFTQFDYLDNLDIGEKTGYSYQMEPCLIPLIPLSFPEKYLSRALPGRDQFVLSVKQYIRQKSEIVKTVSTHFMFTEAGVMHFLKTGRIFELPDAVYSPIEYSDRVLAVRTLVNACKNEKYRMLRPDTPVSLSSLCIYVTAHSGYLLFSSADGNLVYLNLEEPSLLFAFYDYLSTLNEDFFYPADETVSRLLHLIKKNHA</sequence>
<feature type="domain" description="HTH cro/C1-type" evidence="1">
    <location>
        <begin position="12"/>
        <end position="67"/>
    </location>
</feature>
<proteinExistence type="predicted"/>
<dbReference type="RefSeq" id="WP_109732783.1">
    <property type="nucleotide sequence ID" value="NZ_BAAACK010000005.1"/>
</dbReference>
<evidence type="ECO:0000313" key="3">
    <source>
        <dbReference type="Proteomes" id="UP000245845"/>
    </source>
</evidence>
<evidence type="ECO:0000259" key="1">
    <source>
        <dbReference type="PROSITE" id="PS50943"/>
    </source>
</evidence>
<dbReference type="Proteomes" id="UP000245845">
    <property type="component" value="Unassembled WGS sequence"/>
</dbReference>
<dbReference type="OrthoDB" id="1969474at2"/>
<dbReference type="SUPFAM" id="SSF47413">
    <property type="entry name" value="lambda repressor-like DNA-binding domains"/>
    <property type="match status" value="1"/>
</dbReference>
<dbReference type="GO" id="GO:0003677">
    <property type="term" value="F:DNA binding"/>
    <property type="evidence" value="ECO:0007669"/>
    <property type="project" value="InterPro"/>
</dbReference>
<dbReference type="EMBL" id="QGDL01000013">
    <property type="protein sequence ID" value="PWJ23595.1"/>
    <property type="molecule type" value="Genomic_DNA"/>
</dbReference>
<dbReference type="InterPro" id="IPR010982">
    <property type="entry name" value="Lambda_DNA-bd_dom_sf"/>
</dbReference>
<reference evidence="2 3" key="1">
    <citation type="submission" date="2018-05" db="EMBL/GenBank/DDBJ databases">
        <title>The Hungate 1000. A catalogue of reference genomes from the rumen microbiome.</title>
        <authorList>
            <person name="Kelly W."/>
        </authorList>
    </citation>
    <scope>NUCLEOTIDE SEQUENCE [LARGE SCALE GENOMIC DNA]</scope>
    <source>
        <strain evidence="2 3">NLAE-zl-C242</strain>
    </source>
</reference>
<evidence type="ECO:0000313" key="2">
    <source>
        <dbReference type="EMBL" id="PWJ23595.1"/>
    </source>
</evidence>
<comment type="caution">
    <text evidence="2">The sequence shown here is derived from an EMBL/GenBank/DDBJ whole genome shotgun (WGS) entry which is preliminary data.</text>
</comment>
<organism evidence="2 3">
    <name type="scientific">Faecalicatena orotica</name>
    <dbReference type="NCBI Taxonomy" id="1544"/>
    <lineage>
        <taxon>Bacteria</taxon>
        <taxon>Bacillati</taxon>
        <taxon>Bacillota</taxon>
        <taxon>Clostridia</taxon>
        <taxon>Lachnospirales</taxon>
        <taxon>Lachnospiraceae</taxon>
        <taxon>Faecalicatena</taxon>
    </lineage>
</organism>
<name>A0A2Y9BHN9_9FIRM</name>
<protein>
    <recommendedName>
        <fullName evidence="1">HTH cro/C1-type domain-containing protein</fullName>
    </recommendedName>
</protein>
<dbReference type="AlphaFoldDB" id="A0A2Y9BHN9"/>
<keyword evidence="3" id="KW-1185">Reference proteome</keyword>
<accession>A0A2Y9BHN9</accession>
<dbReference type="CDD" id="cd00093">
    <property type="entry name" value="HTH_XRE"/>
    <property type="match status" value="1"/>
</dbReference>
<gene>
    <name evidence="2" type="ORF">A8806_11328</name>
</gene>
<dbReference type="PROSITE" id="PS50943">
    <property type="entry name" value="HTH_CROC1"/>
    <property type="match status" value="1"/>
</dbReference>
<dbReference type="Gene3D" id="1.10.260.40">
    <property type="entry name" value="lambda repressor-like DNA-binding domains"/>
    <property type="match status" value="1"/>
</dbReference>